<evidence type="ECO:0000256" key="2">
    <source>
        <dbReference type="ARBA" id="ARBA00022475"/>
    </source>
</evidence>
<comment type="subcellular location">
    <subcellularLocation>
        <location evidence="1">Cell membrane</location>
        <topology evidence="1">Multi-pass membrane protein</topology>
    </subcellularLocation>
</comment>
<keyword evidence="3" id="KW-0129">CBS domain</keyword>
<dbReference type="SUPFAM" id="SSF54631">
    <property type="entry name" value="CBS-domain pair"/>
    <property type="match status" value="1"/>
</dbReference>
<gene>
    <name evidence="8" type="ORF">FEF26_09915</name>
</gene>
<evidence type="ECO:0000313" key="8">
    <source>
        <dbReference type="EMBL" id="TLP95826.1"/>
    </source>
</evidence>
<sequence length="346" mass="37184">MNAVVVAAVTVALIVLSAFFVVIEFSLLAARRHRLEETAESSASSRAALRSLNELTIMLAGAQLGITACTFALGAVTKPAVHYAMTPLFTAWGLASWVADAVAFGLALILVTFLHLVVGEMTPKSWAIAHPERSARLIALPARAFIGLFRPLLTWINRMANRLVAATGVEPIDRAAAAGYDSQTIQRLVEDSTRAGVLDEASGSQISRIIGLESLTVDDVLATRTTVPTQVPATATVGDIQRAAERSGHLRILIAPERTQAPQVVHVRDTLEAAEEHLAESLARPALVVAAGTSVYAAFQSMRENGEQLAVVRQEQQFLGVITWADVLKQVWPAVEEQLTDTSRIR</sequence>
<name>A0A5R9BBU4_9MICC</name>
<feature type="domain" description="CNNM transmembrane" evidence="7">
    <location>
        <begin position="1"/>
        <end position="202"/>
    </location>
</feature>
<keyword evidence="4 5" id="KW-1133">Transmembrane helix</keyword>
<evidence type="ECO:0000256" key="3">
    <source>
        <dbReference type="PROSITE-ProRule" id="PRU00703"/>
    </source>
</evidence>
<dbReference type="AlphaFoldDB" id="A0A5R9BBU4"/>
<evidence type="ECO:0000256" key="1">
    <source>
        <dbReference type="ARBA" id="ARBA00004651"/>
    </source>
</evidence>
<dbReference type="InterPro" id="IPR002550">
    <property type="entry name" value="CNNM"/>
</dbReference>
<dbReference type="Proteomes" id="UP000310458">
    <property type="component" value="Unassembled WGS sequence"/>
</dbReference>
<keyword evidence="2" id="KW-1003">Cell membrane</keyword>
<dbReference type="PANTHER" id="PTHR43099:SF5">
    <property type="entry name" value="HLYC_CORC FAMILY TRANSPORTER"/>
    <property type="match status" value="1"/>
</dbReference>
<dbReference type="GO" id="GO:0005886">
    <property type="term" value="C:plasma membrane"/>
    <property type="evidence" value="ECO:0007669"/>
    <property type="project" value="UniProtKB-SubCell"/>
</dbReference>
<organism evidence="8 9">
    <name type="scientific">Nesterenkonia salmonea</name>
    <dbReference type="NCBI Taxonomy" id="1804987"/>
    <lineage>
        <taxon>Bacteria</taxon>
        <taxon>Bacillati</taxon>
        <taxon>Actinomycetota</taxon>
        <taxon>Actinomycetes</taxon>
        <taxon>Micrococcales</taxon>
        <taxon>Micrococcaceae</taxon>
        <taxon>Nesterenkonia</taxon>
    </lineage>
</organism>
<evidence type="ECO:0000256" key="4">
    <source>
        <dbReference type="PROSITE-ProRule" id="PRU01193"/>
    </source>
</evidence>
<comment type="caution">
    <text evidence="8">The sequence shown here is derived from an EMBL/GenBank/DDBJ whole genome shotgun (WGS) entry which is preliminary data.</text>
</comment>
<dbReference type="Pfam" id="PF00571">
    <property type="entry name" value="CBS"/>
    <property type="match status" value="1"/>
</dbReference>
<evidence type="ECO:0000259" key="6">
    <source>
        <dbReference type="PROSITE" id="PS51371"/>
    </source>
</evidence>
<feature type="domain" description="CBS" evidence="6">
    <location>
        <begin position="282"/>
        <end position="342"/>
    </location>
</feature>
<dbReference type="OrthoDB" id="110231at2"/>
<dbReference type="Pfam" id="PF01595">
    <property type="entry name" value="CNNM"/>
    <property type="match status" value="1"/>
</dbReference>
<keyword evidence="9" id="KW-1185">Reference proteome</keyword>
<dbReference type="PANTHER" id="PTHR43099">
    <property type="entry name" value="UPF0053 PROTEIN YRKA"/>
    <property type="match status" value="1"/>
</dbReference>
<feature type="transmembrane region" description="Helical" evidence="5">
    <location>
        <begin position="51"/>
        <end position="74"/>
    </location>
</feature>
<feature type="transmembrane region" description="Helical" evidence="5">
    <location>
        <begin position="6"/>
        <end position="30"/>
    </location>
</feature>
<keyword evidence="4 5" id="KW-0812">Transmembrane</keyword>
<evidence type="ECO:0000259" key="7">
    <source>
        <dbReference type="PROSITE" id="PS51846"/>
    </source>
</evidence>
<dbReference type="InterPro" id="IPR051676">
    <property type="entry name" value="UPF0053_domain"/>
</dbReference>
<reference evidence="8 9" key="1">
    <citation type="submission" date="2019-05" db="EMBL/GenBank/DDBJ databases">
        <title>Nesterenkonia sp. GY074 isolated from the Southern Atlantic Ocean.</title>
        <authorList>
            <person name="Zhang G."/>
        </authorList>
    </citation>
    <scope>NUCLEOTIDE SEQUENCE [LARGE SCALE GENOMIC DNA]</scope>
    <source>
        <strain evidence="8 9">GY074</strain>
    </source>
</reference>
<accession>A0A5R9BBU4</accession>
<dbReference type="PROSITE" id="PS51846">
    <property type="entry name" value="CNNM"/>
    <property type="match status" value="1"/>
</dbReference>
<evidence type="ECO:0000256" key="5">
    <source>
        <dbReference type="SAM" id="Phobius"/>
    </source>
</evidence>
<dbReference type="Gene3D" id="3.90.1280.20">
    <property type="match status" value="1"/>
</dbReference>
<dbReference type="RefSeq" id="WP_138253381.1">
    <property type="nucleotide sequence ID" value="NZ_VAVZ01000026.1"/>
</dbReference>
<evidence type="ECO:0000313" key="9">
    <source>
        <dbReference type="Proteomes" id="UP000310458"/>
    </source>
</evidence>
<protein>
    <submittedName>
        <fullName evidence="8">HlyC/CorC family transporter</fullName>
    </submittedName>
</protein>
<dbReference type="EMBL" id="VAVZ01000026">
    <property type="protein sequence ID" value="TLP95826.1"/>
    <property type="molecule type" value="Genomic_DNA"/>
</dbReference>
<proteinExistence type="predicted"/>
<dbReference type="InterPro" id="IPR046342">
    <property type="entry name" value="CBS_dom_sf"/>
</dbReference>
<feature type="transmembrane region" description="Helical" evidence="5">
    <location>
        <begin position="94"/>
        <end position="117"/>
    </location>
</feature>
<dbReference type="InterPro" id="IPR000644">
    <property type="entry name" value="CBS_dom"/>
</dbReference>
<dbReference type="Gene3D" id="3.10.580.10">
    <property type="entry name" value="CBS-domain"/>
    <property type="match status" value="1"/>
</dbReference>
<dbReference type="PROSITE" id="PS51371">
    <property type="entry name" value="CBS"/>
    <property type="match status" value="1"/>
</dbReference>
<keyword evidence="4 5" id="KW-0472">Membrane</keyword>